<evidence type="ECO:0000313" key="3">
    <source>
        <dbReference type="EMBL" id="QZN94809.1"/>
    </source>
</evidence>
<protein>
    <recommendedName>
        <fullName evidence="2">Surface presentation of antigen domain-containing protein</fullName>
    </recommendedName>
</protein>
<evidence type="ECO:0000259" key="2">
    <source>
        <dbReference type="Pfam" id="PF02510"/>
    </source>
</evidence>
<evidence type="ECO:0000256" key="1">
    <source>
        <dbReference type="SAM" id="MobiDB-lite"/>
    </source>
</evidence>
<organism evidence="3 4">
    <name type="scientific">Symbiopectobacterium purcellii</name>
    <dbReference type="NCBI Taxonomy" id="2871826"/>
    <lineage>
        <taxon>Bacteria</taxon>
        <taxon>Pseudomonadati</taxon>
        <taxon>Pseudomonadota</taxon>
        <taxon>Gammaproteobacteria</taxon>
        <taxon>Enterobacterales</taxon>
        <taxon>Enterobacteriaceae</taxon>
    </lineage>
</organism>
<feature type="region of interest" description="Disordered" evidence="1">
    <location>
        <begin position="290"/>
        <end position="321"/>
    </location>
</feature>
<sequence length="321" mass="34381">MATLNGVKAIFSGSNPGREENATQSLEHIVLNAIKQKAKQVKKGHEDNAFPPVALSHASLSATLPELHASLGKWRESGRGKINLPVQSETRAEVSKTVNTRATEAPLDKGVPTRKTTVHHDLSALSASVGEKTGVASGVHGLSAAVALQERRDTPLSHAIVSQVTDTAVFPSTSIPSEAPGHRTEREQTPSGIPLTSDAQHRMFTGDTAARSADNAFAGASRQPLPSEAILRNIGNTALNEAASESQLLYRFSDWGYGHQVNVLLGGHAKAPHVLQVSDPLVHQRLADYEGQGQSDPEWVFSEDDEQPKKEHNTFADEENA</sequence>
<feature type="domain" description="Surface presentation of antigen" evidence="2">
    <location>
        <begin position="244"/>
        <end position="316"/>
    </location>
</feature>
<feature type="region of interest" description="Disordered" evidence="1">
    <location>
        <begin position="1"/>
        <end position="21"/>
    </location>
</feature>
<name>A0ABX9AMV2_9ENTR</name>
<reference evidence="3 4" key="1">
    <citation type="submission" date="2021-08" db="EMBL/GenBank/DDBJ databases">
        <title>Culture and genomic analysis of Symbiopectobacterium purcellii sp. nov. gen. nov., isolated from the leafhopper Empoasca decipiens.</title>
        <authorList>
            <person name="Nadal-Jimenez P."/>
            <person name="Siozios S."/>
            <person name="Halliday N."/>
            <person name="Camara M."/>
            <person name="Hurst G.D.D."/>
        </authorList>
    </citation>
    <scope>NUCLEOTIDE SEQUENCE [LARGE SCALE GENOMIC DNA]</scope>
    <source>
        <strain evidence="3 4">SyEd1</strain>
    </source>
</reference>
<proteinExistence type="predicted"/>
<gene>
    <name evidence="3" type="ORF">K6K13_16270</name>
</gene>
<dbReference type="Proteomes" id="UP000825886">
    <property type="component" value="Chromosome"/>
</dbReference>
<feature type="region of interest" description="Disordered" evidence="1">
    <location>
        <begin position="171"/>
        <end position="198"/>
    </location>
</feature>
<dbReference type="RefSeq" id="WP_222157922.1">
    <property type="nucleotide sequence ID" value="NZ_CP081864.1"/>
</dbReference>
<accession>A0ABX9AMV2</accession>
<dbReference type="EMBL" id="CP081864">
    <property type="protein sequence ID" value="QZN94809.1"/>
    <property type="molecule type" value="Genomic_DNA"/>
</dbReference>
<keyword evidence="4" id="KW-1185">Reference proteome</keyword>
<evidence type="ECO:0000313" key="4">
    <source>
        <dbReference type="Proteomes" id="UP000825886"/>
    </source>
</evidence>
<dbReference type="InterPro" id="IPR056746">
    <property type="entry name" value="SPAN_dom"/>
</dbReference>
<dbReference type="Pfam" id="PF02510">
    <property type="entry name" value="SPAN"/>
    <property type="match status" value="1"/>
</dbReference>